<dbReference type="Gene3D" id="3.30.1330.60">
    <property type="entry name" value="OmpA-like domain"/>
    <property type="match status" value="1"/>
</dbReference>
<accession>A0A7Z2W0S8</accession>
<name>A0A7Z2W0S8_9BURK</name>
<dbReference type="EMBL" id="CP051685">
    <property type="protein sequence ID" value="QJE02779.1"/>
    <property type="molecule type" value="Genomic_DNA"/>
</dbReference>
<dbReference type="PRINTS" id="PR01021">
    <property type="entry name" value="OMPADOMAIN"/>
</dbReference>
<evidence type="ECO:0000256" key="3">
    <source>
        <dbReference type="ARBA" id="ARBA00023237"/>
    </source>
</evidence>
<evidence type="ECO:0000256" key="4">
    <source>
        <dbReference type="PROSITE-ProRule" id="PRU00473"/>
    </source>
</evidence>
<feature type="domain" description="OmpA-like" evidence="7">
    <location>
        <begin position="86"/>
        <end position="202"/>
    </location>
</feature>
<evidence type="ECO:0000259" key="7">
    <source>
        <dbReference type="PROSITE" id="PS51123"/>
    </source>
</evidence>
<feature type="region of interest" description="Disordered" evidence="5">
    <location>
        <begin position="171"/>
        <end position="194"/>
    </location>
</feature>
<keyword evidence="6" id="KW-1133">Transmembrane helix</keyword>
<organism evidence="8 9">
    <name type="scientific">Massilia forsythiae</name>
    <dbReference type="NCBI Taxonomy" id="2728020"/>
    <lineage>
        <taxon>Bacteria</taxon>
        <taxon>Pseudomonadati</taxon>
        <taxon>Pseudomonadota</taxon>
        <taxon>Betaproteobacteria</taxon>
        <taxon>Burkholderiales</taxon>
        <taxon>Oxalobacteraceae</taxon>
        <taxon>Telluria group</taxon>
        <taxon>Massilia</taxon>
    </lineage>
</organism>
<dbReference type="AlphaFoldDB" id="A0A7Z2W0S8"/>
<evidence type="ECO:0000256" key="6">
    <source>
        <dbReference type="SAM" id="Phobius"/>
    </source>
</evidence>
<dbReference type="RefSeq" id="WP_170204861.1">
    <property type="nucleotide sequence ID" value="NZ_CP051685.1"/>
</dbReference>
<dbReference type="PANTHER" id="PTHR30329">
    <property type="entry name" value="STATOR ELEMENT OF FLAGELLAR MOTOR COMPLEX"/>
    <property type="match status" value="1"/>
</dbReference>
<protein>
    <submittedName>
        <fullName evidence="8">OmpA family protein</fullName>
    </submittedName>
</protein>
<feature type="transmembrane region" description="Helical" evidence="6">
    <location>
        <begin position="27"/>
        <end position="44"/>
    </location>
</feature>
<evidence type="ECO:0000313" key="9">
    <source>
        <dbReference type="Proteomes" id="UP000502415"/>
    </source>
</evidence>
<dbReference type="InterPro" id="IPR006665">
    <property type="entry name" value="OmpA-like"/>
</dbReference>
<evidence type="ECO:0000256" key="1">
    <source>
        <dbReference type="ARBA" id="ARBA00004442"/>
    </source>
</evidence>
<comment type="subcellular location">
    <subcellularLocation>
        <location evidence="1">Cell outer membrane</location>
    </subcellularLocation>
</comment>
<dbReference type="CDD" id="cd07185">
    <property type="entry name" value="OmpA_C-like"/>
    <property type="match status" value="1"/>
</dbReference>
<keyword evidence="9" id="KW-1185">Reference proteome</keyword>
<sequence>MANPNDRGNGVPPNNIHTGANNRKKGWLPWLFLALGLIALLFGLKRCSHDNGLARVDTAPVAVPATGGVAVLVGTSRLGGFLGGTEALPRTFVFEKLNFDTAKSDIRTADRSEVDELAAAMKQHPNARVRIVGYADARGAASSNATLGKERAESVKAALVAEGIAADRLETATGGENNPVDTNATSAGQAENRRTELIVLQR</sequence>
<evidence type="ECO:0000313" key="8">
    <source>
        <dbReference type="EMBL" id="QJE02779.1"/>
    </source>
</evidence>
<dbReference type="Proteomes" id="UP000502415">
    <property type="component" value="Chromosome"/>
</dbReference>
<evidence type="ECO:0000256" key="5">
    <source>
        <dbReference type="SAM" id="MobiDB-lite"/>
    </source>
</evidence>
<keyword evidence="3" id="KW-0998">Cell outer membrane</keyword>
<dbReference type="SUPFAM" id="SSF103088">
    <property type="entry name" value="OmpA-like"/>
    <property type="match status" value="1"/>
</dbReference>
<dbReference type="InterPro" id="IPR036737">
    <property type="entry name" value="OmpA-like_sf"/>
</dbReference>
<proteinExistence type="predicted"/>
<dbReference type="InterPro" id="IPR050330">
    <property type="entry name" value="Bact_OuterMem_StrucFunc"/>
</dbReference>
<keyword evidence="6" id="KW-0812">Transmembrane</keyword>
<dbReference type="KEGG" id="mfy:HH212_24525"/>
<dbReference type="InterPro" id="IPR006664">
    <property type="entry name" value="OMP_bac"/>
</dbReference>
<dbReference type="Pfam" id="PF00691">
    <property type="entry name" value="OmpA"/>
    <property type="match status" value="1"/>
</dbReference>
<evidence type="ECO:0000256" key="2">
    <source>
        <dbReference type="ARBA" id="ARBA00023136"/>
    </source>
</evidence>
<gene>
    <name evidence="8" type="ORF">HH212_24525</name>
</gene>
<dbReference type="GO" id="GO:0009279">
    <property type="term" value="C:cell outer membrane"/>
    <property type="evidence" value="ECO:0007669"/>
    <property type="project" value="UniProtKB-SubCell"/>
</dbReference>
<reference evidence="8 9" key="1">
    <citation type="submission" date="2020-04" db="EMBL/GenBank/DDBJ databases">
        <title>Genome sequencing of novel species.</title>
        <authorList>
            <person name="Heo J."/>
            <person name="Kim S.-J."/>
            <person name="Kim J.-S."/>
            <person name="Hong S.-B."/>
            <person name="Kwon S.-W."/>
        </authorList>
    </citation>
    <scope>NUCLEOTIDE SEQUENCE [LARGE SCALE GENOMIC DNA]</scope>
    <source>
        <strain evidence="8 9">GN2-R2</strain>
    </source>
</reference>
<dbReference type="PROSITE" id="PS51123">
    <property type="entry name" value="OMPA_2"/>
    <property type="match status" value="1"/>
</dbReference>
<keyword evidence="2 4" id="KW-0472">Membrane</keyword>
<dbReference type="PANTHER" id="PTHR30329:SF21">
    <property type="entry name" value="LIPOPROTEIN YIAD-RELATED"/>
    <property type="match status" value="1"/>
</dbReference>
<feature type="compositionally biased region" description="Polar residues" evidence="5">
    <location>
        <begin position="174"/>
        <end position="189"/>
    </location>
</feature>